<dbReference type="GO" id="GO:0010181">
    <property type="term" value="F:FMN binding"/>
    <property type="evidence" value="ECO:0007669"/>
    <property type="project" value="InterPro"/>
</dbReference>
<evidence type="ECO:0000256" key="2">
    <source>
        <dbReference type="ARBA" id="ARBA00023002"/>
    </source>
</evidence>
<keyword evidence="2" id="KW-0560">Oxidoreductase</keyword>
<dbReference type="InterPro" id="IPR013785">
    <property type="entry name" value="Aldolase_TIM"/>
</dbReference>
<dbReference type="GO" id="GO:0016491">
    <property type="term" value="F:oxidoreductase activity"/>
    <property type="evidence" value="ECO:0007669"/>
    <property type="project" value="UniProtKB-KW"/>
</dbReference>
<dbReference type="AlphaFoldDB" id="A0A6A8DL00"/>
<dbReference type="Gene3D" id="3.20.20.70">
    <property type="entry name" value="Aldolase class I"/>
    <property type="match status" value="1"/>
</dbReference>
<gene>
    <name evidence="4" type="ORF">GH741_17595</name>
</gene>
<evidence type="ECO:0000259" key="3">
    <source>
        <dbReference type="Pfam" id="PF00724"/>
    </source>
</evidence>
<feature type="domain" description="NADH:flavin oxidoreductase/NADH oxidase N-terminal" evidence="3">
    <location>
        <begin position="8"/>
        <end position="337"/>
    </location>
</feature>
<dbReference type="OrthoDB" id="9772736at2"/>
<proteinExistence type="predicted"/>
<dbReference type="PANTHER" id="PTHR43656:SF2">
    <property type="entry name" value="BINDING OXIDOREDUCTASE, PUTATIVE (AFU_ORTHOLOGUE AFUA_2G08260)-RELATED"/>
    <property type="match status" value="1"/>
</dbReference>
<accession>A0A6A8DL00</accession>
<protein>
    <submittedName>
        <fullName evidence="4">NADH oxidase</fullName>
    </submittedName>
</protein>
<dbReference type="Pfam" id="PF00724">
    <property type="entry name" value="Oxidored_FMN"/>
    <property type="match status" value="1"/>
</dbReference>
<sequence>MNRITISNPFTLKNNNITFKNRIVKSAMSEALASKNHLPTPKLFRLYEEWAKGGAGLVITGNVMVDHKALGETRNIVLENNENIDLFKKWAEAGRKNDTHLWMQINHPGKQVLKGVVGEAVAPSAIPFEPDLQRFFPKSRALSIEEIRGIIQRFANTAELAKLAGFSGVQIHAAHGYLISQFLSPRHNQREDEWGGSIENRFKFLAEIYHAIRTKVGDNFAVGVKINSSDFMKAGFSEEDSQFVISELDRLGIDLIEISGGTYERAALFGKDAKPSTVKREAYFLEYAEKLKEKADIPLVLTGGFRTPSAMNEALQTGATDFIGLARPMALYPDYANNLLLNNASDLSIKTIKTGFSFIDDKALMELTWYSQQLGRIARGKSTKPNFSPFLSLILTLFKNGKEVFQKRRV</sequence>
<reference evidence="4" key="1">
    <citation type="submission" date="2019-11" db="EMBL/GenBank/DDBJ databases">
        <authorList>
            <person name="Li J."/>
        </authorList>
    </citation>
    <scope>NUCLEOTIDE SEQUENCE</scope>
    <source>
        <strain evidence="4">B6B</strain>
    </source>
</reference>
<dbReference type="InterPro" id="IPR001155">
    <property type="entry name" value="OxRdtase_FMN_N"/>
</dbReference>
<keyword evidence="5" id="KW-1185">Reference proteome</keyword>
<dbReference type="CDD" id="cd04733">
    <property type="entry name" value="OYE_like_2_FMN"/>
    <property type="match status" value="1"/>
</dbReference>
<evidence type="ECO:0000256" key="1">
    <source>
        <dbReference type="ARBA" id="ARBA00022630"/>
    </source>
</evidence>
<keyword evidence="1" id="KW-0285">Flavoprotein</keyword>
<dbReference type="SUPFAM" id="SSF51395">
    <property type="entry name" value="FMN-linked oxidoreductases"/>
    <property type="match status" value="1"/>
</dbReference>
<dbReference type="InterPro" id="IPR051799">
    <property type="entry name" value="NADH_flavin_oxidoreductase"/>
</dbReference>
<dbReference type="PANTHER" id="PTHR43656">
    <property type="entry name" value="BINDING OXIDOREDUCTASE, PUTATIVE (AFU_ORTHOLOGUE AFUA_2G08260)-RELATED"/>
    <property type="match status" value="1"/>
</dbReference>
<name>A0A6A8DL00_9BACI</name>
<comment type="caution">
    <text evidence="4">The sequence shown here is derived from an EMBL/GenBank/DDBJ whole genome shotgun (WGS) entry which is preliminary data.</text>
</comment>
<dbReference type="Proteomes" id="UP000799092">
    <property type="component" value="Unassembled WGS sequence"/>
</dbReference>
<dbReference type="RefSeq" id="WP_153738076.1">
    <property type="nucleotide sequence ID" value="NZ_WJNG01000016.1"/>
</dbReference>
<dbReference type="EMBL" id="WJNG01000016">
    <property type="protein sequence ID" value="MRH44461.1"/>
    <property type="molecule type" value="Genomic_DNA"/>
</dbReference>
<evidence type="ECO:0000313" key="5">
    <source>
        <dbReference type="Proteomes" id="UP000799092"/>
    </source>
</evidence>
<organism evidence="4 5">
    <name type="scientific">Aquibacillus halophilus</name>
    <dbReference type="NCBI Taxonomy" id="930132"/>
    <lineage>
        <taxon>Bacteria</taxon>
        <taxon>Bacillati</taxon>
        <taxon>Bacillota</taxon>
        <taxon>Bacilli</taxon>
        <taxon>Bacillales</taxon>
        <taxon>Bacillaceae</taxon>
        <taxon>Aquibacillus</taxon>
    </lineage>
</organism>
<evidence type="ECO:0000313" key="4">
    <source>
        <dbReference type="EMBL" id="MRH44461.1"/>
    </source>
</evidence>